<keyword evidence="4" id="KW-1185">Reference proteome</keyword>
<evidence type="ECO:0000256" key="1">
    <source>
        <dbReference type="SAM" id="MobiDB-lite"/>
    </source>
</evidence>
<feature type="compositionally biased region" description="Basic and acidic residues" evidence="1">
    <location>
        <begin position="43"/>
        <end position="70"/>
    </location>
</feature>
<comment type="caution">
    <text evidence="2">The sequence shown here is derived from an EMBL/GenBank/DDBJ whole genome shotgun (WGS) entry which is preliminary data.</text>
</comment>
<dbReference type="EMBL" id="CATOUU010000793">
    <property type="protein sequence ID" value="CAI9949077.1"/>
    <property type="molecule type" value="Genomic_DNA"/>
</dbReference>
<evidence type="ECO:0000313" key="2">
    <source>
        <dbReference type="EMBL" id="CAI9949077.1"/>
    </source>
</evidence>
<feature type="region of interest" description="Disordered" evidence="1">
    <location>
        <begin position="43"/>
        <end position="93"/>
    </location>
</feature>
<feature type="compositionally biased region" description="Basic and acidic residues" evidence="1">
    <location>
        <begin position="156"/>
        <end position="177"/>
    </location>
</feature>
<protein>
    <submittedName>
        <fullName evidence="2">Surfeit locus protein 6 family protein</fullName>
    </submittedName>
    <submittedName>
        <fullName evidence="3">Surfeit_locus protein 6 family protein</fullName>
    </submittedName>
</protein>
<reference evidence="3 4" key="2">
    <citation type="submission" date="2024-07" db="EMBL/GenBank/DDBJ databases">
        <authorList>
            <person name="Akdeniz Z."/>
        </authorList>
    </citation>
    <scope>NUCLEOTIDE SEQUENCE [LARGE SCALE GENOMIC DNA]</scope>
</reference>
<dbReference type="EMBL" id="CAXDID020000164">
    <property type="protein sequence ID" value="CAL6045519.1"/>
    <property type="molecule type" value="Genomic_DNA"/>
</dbReference>
<evidence type="ECO:0000313" key="4">
    <source>
        <dbReference type="Proteomes" id="UP001642409"/>
    </source>
</evidence>
<feature type="region of interest" description="Disordered" evidence="1">
    <location>
        <begin position="156"/>
        <end position="213"/>
    </location>
</feature>
<name>A0AA86UFE5_9EUKA</name>
<evidence type="ECO:0000313" key="3">
    <source>
        <dbReference type="EMBL" id="CAL6045519.1"/>
    </source>
</evidence>
<reference evidence="2" key="1">
    <citation type="submission" date="2023-06" db="EMBL/GenBank/DDBJ databases">
        <authorList>
            <person name="Kurt Z."/>
        </authorList>
    </citation>
    <scope>NUCLEOTIDE SEQUENCE</scope>
</reference>
<dbReference type="AlphaFoldDB" id="A0AA86UFE5"/>
<accession>A0AA86UFE5</accession>
<organism evidence="2">
    <name type="scientific">Hexamita inflata</name>
    <dbReference type="NCBI Taxonomy" id="28002"/>
    <lineage>
        <taxon>Eukaryota</taxon>
        <taxon>Metamonada</taxon>
        <taxon>Diplomonadida</taxon>
        <taxon>Hexamitidae</taxon>
        <taxon>Hexamitinae</taxon>
        <taxon>Hexamita</taxon>
    </lineage>
</organism>
<dbReference type="Proteomes" id="UP001642409">
    <property type="component" value="Unassembled WGS sequence"/>
</dbReference>
<gene>
    <name evidence="2" type="ORF">HINF_LOCUS36722</name>
    <name evidence="3" type="ORF">HINF_LOCUS41107</name>
</gene>
<proteinExistence type="predicted"/>
<sequence length="213" mass="24794">MTSTNQSFVKLFQPFAVKVNELTQQFQIEGPKLLDVASRFEQNRKEDKNAKHEYYDKDAARRNGRPEQGKPKAKQTTQVPESKEPTLNVFDGNEVREQKIQKHISDQKSFKRSKDMNDLKKIEQIRELKEQAAKGDEQAAEKVKKYNIDTAIKRLHGEKVKDDADKIKKSIQSEKNLKAKKARKRVEEEERKAKDAAKQGEMDQKKLGRRDKK</sequence>
<feature type="compositionally biased region" description="Basic and acidic residues" evidence="1">
    <location>
        <begin position="185"/>
        <end position="206"/>
    </location>
</feature>